<reference evidence="1" key="1">
    <citation type="journal article" date="1998" name="Mol. Biochem. Parasitol.">
        <title>Selection for activation of a new variant surface glycoprotein gene expression site in Trypanosoma brucei can result in deletion of the old one.</title>
        <authorList>
            <person name="Rudenko G."/>
            <person name="Chaves I."/>
            <person name="Dirks-Mulder A."/>
            <person name="Borst P."/>
        </authorList>
    </citation>
    <scope>NUCLEOTIDE SEQUENCE</scope>
    <source>
        <strain evidence="1">427</strain>
    </source>
</reference>
<dbReference type="AlphaFoldDB" id="Q8WPQ8"/>
<gene>
    <name evidence="1" type="primary">N19B2.030</name>
</gene>
<reference evidence="1" key="3">
    <citation type="submission" date="2002-01" db="EMBL/GenBank/DDBJ databases">
        <title>Construction and Characterization of Three Bacterial Artificial Chromosome Libraries for Trypanosoma brucei.</title>
        <authorList>
            <person name="Zeng C."/>
            <person name="Zhao B."/>
            <person name="Hierl M."/>
            <person name="Catanese J."/>
            <person name="Gerrard C."/>
            <person name="Melville S.E."/>
            <person name="Hoek M."/>
            <person name="Navarro M."/>
            <person name="Cross G.A.M."/>
            <person name="El-Sayed N."/>
            <person name="Berberof M."/>
            <person name="Rudenko G."/>
            <person name="Borst P."/>
            <person name="de Jong P."/>
        </authorList>
    </citation>
    <scope>NUCLEOTIDE SEQUENCE</scope>
    <source>
        <strain evidence="1">427</strain>
    </source>
</reference>
<proteinExistence type="predicted"/>
<accession>Q8WPQ8</accession>
<name>Q8WPQ8_9TRYP</name>
<protein>
    <submittedName>
        <fullName evidence="1">Uncharacterized protein N19B2.030</fullName>
    </submittedName>
</protein>
<evidence type="ECO:0000313" key="1">
    <source>
        <dbReference type="EMBL" id="CAD21753.1"/>
    </source>
</evidence>
<reference evidence="1" key="2">
    <citation type="journal article" date="2002" name="Mol. Biochem. Parasitol.">
        <title>The architecture of variant surface glycoprotein gene expression sites in Trypanosoma brucei.</title>
        <authorList>
            <person name="Berriman M."/>
            <person name="Hall N."/>
            <person name="Sheader K."/>
            <person name="Bringaud F."/>
            <person name="Tiwari B."/>
            <person name="Isobe T."/>
            <person name="Bowman S."/>
            <person name="Corton C."/>
            <person name="Clark L."/>
            <person name="Cross G.A.M."/>
            <person name="Hoek M."/>
            <person name="Zanders T."/>
            <person name="Berberof M."/>
            <person name="Borst P."/>
            <person name="Rudenko G."/>
        </authorList>
    </citation>
    <scope>NUCLEOTIDE SEQUENCE</scope>
    <source>
        <strain evidence="1">427</strain>
    </source>
</reference>
<sequence>MHAPFAFASVQCFMPFTSIPISDVSRHPLQLVRVTYHLHSPTQHSYTERIHLHFVKIGQYSLTHDYSQPCIHTFTPYIITSIRRVYDHCEPFPQSLYMQFHQGLLPLHEEVHH</sequence>
<dbReference type="EMBL" id="AL671256">
    <property type="protein sequence ID" value="CAD21753.1"/>
    <property type="molecule type" value="Genomic_DNA"/>
</dbReference>
<organism evidence="1">
    <name type="scientific">Trypanosoma brucei</name>
    <dbReference type="NCBI Taxonomy" id="5691"/>
    <lineage>
        <taxon>Eukaryota</taxon>
        <taxon>Discoba</taxon>
        <taxon>Euglenozoa</taxon>
        <taxon>Kinetoplastea</taxon>
        <taxon>Metakinetoplastina</taxon>
        <taxon>Trypanosomatida</taxon>
        <taxon>Trypanosomatidae</taxon>
        <taxon>Trypanosoma</taxon>
    </lineage>
</organism>